<dbReference type="RefSeq" id="WP_163613171.1">
    <property type="nucleotide sequence ID" value="NZ_JAAGWB010000069.1"/>
</dbReference>
<reference evidence="2 4" key="2">
    <citation type="submission" date="2020-02" db="EMBL/GenBank/DDBJ databases">
        <title>The WGS of Modestobacter muralis DSM 100205.</title>
        <authorList>
            <person name="Jiang Z."/>
        </authorList>
    </citation>
    <scope>NUCLEOTIDE SEQUENCE [LARGE SCALE GENOMIC DNA]</scope>
    <source>
        <strain evidence="2 4">DSM 100205</strain>
    </source>
</reference>
<keyword evidence="3" id="KW-1185">Reference proteome</keyword>
<comment type="caution">
    <text evidence="1">The sequence shown here is derived from an EMBL/GenBank/DDBJ whole genome shotgun (WGS) entry which is preliminary data.</text>
</comment>
<name>A0A6P0F2Z7_9ACTN</name>
<proteinExistence type="predicted"/>
<organism evidence="1 3">
    <name type="scientific">Modestobacter muralis</name>
    <dbReference type="NCBI Taxonomy" id="1608614"/>
    <lineage>
        <taxon>Bacteria</taxon>
        <taxon>Bacillati</taxon>
        <taxon>Actinomycetota</taxon>
        <taxon>Actinomycetes</taxon>
        <taxon>Geodermatophilales</taxon>
        <taxon>Geodermatophilaceae</taxon>
        <taxon>Modestobacter</taxon>
    </lineage>
</organism>
<evidence type="ECO:0000313" key="2">
    <source>
        <dbReference type="EMBL" id="NEN53374.1"/>
    </source>
</evidence>
<accession>A0A6P0F2Z7</accession>
<dbReference type="Proteomes" id="UP000471152">
    <property type="component" value="Unassembled WGS sequence"/>
</dbReference>
<evidence type="ECO:0000313" key="1">
    <source>
        <dbReference type="EMBL" id="NEK96474.1"/>
    </source>
</evidence>
<gene>
    <name evidence="2" type="ORF">G3R41_20930</name>
    <name evidence="1" type="ORF">GCU67_20215</name>
</gene>
<dbReference type="EMBL" id="JAAGWB010000069">
    <property type="protein sequence ID" value="NEN53374.1"/>
    <property type="molecule type" value="Genomic_DNA"/>
</dbReference>
<evidence type="ECO:0000313" key="4">
    <source>
        <dbReference type="Proteomes" id="UP000471152"/>
    </source>
</evidence>
<protein>
    <submittedName>
        <fullName evidence="1">Uncharacterized protein</fullName>
    </submittedName>
</protein>
<dbReference type="Proteomes" id="UP000468828">
    <property type="component" value="Unassembled WGS sequence"/>
</dbReference>
<reference evidence="1 3" key="1">
    <citation type="submission" date="2020-01" db="EMBL/GenBank/DDBJ databases">
        <title>the WGS Modestobacter muralis CPCC 204518.</title>
        <authorList>
            <person name="Jiang Z."/>
        </authorList>
    </citation>
    <scope>NUCLEOTIDE SEQUENCE [LARGE SCALE GENOMIC DNA]</scope>
    <source>
        <strain evidence="1 3">DSM 100205</strain>
    </source>
</reference>
<sequence>MRVRWGGEWHTPALLHGWQQSEDRGDGWLGCVEYHREIAPRFGFAVGRWTPAWNIERAEDDAPPS</sequence>
<dbReference type="AlphaFoldDB" id="A0A6P0F2Z7"/>
<evidence type="ECO:0000313" key="3">
    <source>
        <dbReference type="Proteomes" id="UP000468828"/>
    </source>
</evidence>
<dbReference type="EMBL" id="JAAGWH010000066">
    <property type="protein sequence ID" value="NEK96474.1"/>
    <property type="molecule type" value="Genomic_DNA"/>
</dbReference>